<accession>A0A516Q2Z6</accession>
<organism evidence="2 3">
    <name type="scientific">Microlunatus elymi</name>
    <dbReference type="NCBI Taxonomy" id="2596828"/>
    <lineage>
        <taxon>Bacteria</taxon>
        <taxon>Bacillati</taxon>
        <taxon>Actinomycetota</taxon>
        <taxon>Actinomycetes</taxon>
        <taxon>Propionibacteriales</taxon>
        <taxon>Propionibacteriaceae</taxon>
        <taxon>Microlunatus</taxon>
    </lineage>
</organism>
<evidence type="ECO:0000313" key="2">
    <source>
        <dbReference type="EMBL" id="QDP97762.1"/>
    </source>
</evidence>
<dbReference type="Pfam" id="PF07969">
    <property type="entry name" value="Amidohydro_3"/>
    <property type="match status" value="1"/>
</dbReference>
<dbReference type="EMBL" id="CP041692">
    <property type="protein sequence ID" value="QDP97762.1"/>
    <property type="molecule type" value="Genomic_DNA"/>
</dbReference>
<protein>
    <submittedName>
        <fullName evidence="2">Amidohydrolase family protein</fullName>
    </submittedName>
</protein>
<keyword evidence="2" id="KW-0378">Hydrolase</keyword>
<reference evidence="2 3" key="1">
    <citation type="submission" date="2019-07" db="EMBL/GenBank/DDBJ databases">
        <title>Microlunatus dokdonensis sp. nov. isolated from the rhizospheric soil of the wild plant Elymus tsukushiensis.</title>
        <authorList>
            <person name="Ghim S.-Y."/>
            <person name="Hwang Y.-J."/>
            <person name="Son J.-S."/>
            <person name="Shin J.-H."/>
        </authorList>
    </citation>
    <scope>NUCLEOTIDE SEQUENCE [LARGE SCALE GENOMIC DNA]</scope>
    <source>
        <strain evidence="2 3">KUDC0627</strain>
    </source>
</reference>
<evidence type="ECO:0000259" key="1">
    <source>
        <dbReference type="Pfam" id="PF07969"/>
    </source>
</evidence>
<dbReference type="SUPFAM" id="SSF51556">
    <property type="entry name" value="Metallo-dependent hydrolases"/>
    <property type="match status" value="1"/>
</dbReference>
<name>A0A516Q2Z6_9ACTN</name>
<dbReference type="Proteomes" id="UP000319263">
    <property type="component" value="Chromosome"/>
</dbReference>
<sequence>MTDVVPERVVWLDNVLVETAIIDTEDGARTEASPSAIKIVDGSFAEIRIGDSAPPSEAIVDADGLLLLPSLRDTHVHLDKTFYGGAWRAPVPGRFWLAEEERLLPEMSEAIPVRSNAILDLLISNGTTEVVAHCNVDHVIGTRNVERVLEVVRGRGDVGTEVVAYPQHGLQDGKIKPLLAQALRAGASVVGGLDPGSRERNVERTLETIFDLAVEYDVGVDLHLHDPGTLGLFELDRVIDYTIDAGWQGRVSLSNANALANADPGTVAAAAERLADARMAVGTTMAVGGPVIPIPALSAAGVAVSLGSDSITDILTPFGQGDILEQVWMLAQRFGWSDERRLAQSLLFGAGEPARWSVDGRRAWPSVGDRASFLLVRASCTAEAVARRSSRERVFRRGVRVS</sequence>
<evidence type="ECO:0000313" key="3">
    <source>
        <dbReference type="Proteomes" id="UP000319263"/>
    </source>
</evidence>
<dbReference type="InterPro" id="IPR032466">
    <property type="entry name" value="Metal_Hydrolase"/>
</dbReference>
<proteinExistence type="predicted"/>
<dbReference type="OrthoDB" id="3189065at2"/>
<dbReference type="GO" id="GO:0016814">
    <property type="term" value="F:hydrolase activity, acting on carbon-nitrogen (but not peptide) bonds, in cyclic amidines"/>
    <property type="evidence" value="ECO:0007669"/>
    <property type="project" value="TreeGrafter"/>
</dbReference>
<dbReference type="SUPFAM" id="SSF51338">
    <property type="entry name" value="Composite domain of metallo-dependent hydrolases"/>
    <property type="match status" value="1"/>
</dbReference>
<dbReference type="RefSeq" id="WP_143987717.1">
    <property type="nucleotide sequence ID" value="NZ_CP041692.1"/>
</dbReference>
<dbReference type="PANTHER" id="PTHR32027">
    <property type="entry name" value="CYTOSINE DEAMINASE"/>
    <property type="match status" value="1"/>
</dbReference>
<dbReference type="Gene3D" id="2.30.40.10">
    <property type="entry name" value="Urease, subunit C, domain 1"/>
    <property type="match status" value="1"/>
</dbReference>
<dbReference type="InterPro" id="IPR013108">
    <property type="entry name" value="Amidohydro_3"/>
</dbReference>
<dbReference type="KEGG" id="mik:FOE78_19260"/>
<dbReference type="InterPro" id="IPR011059">
    <property type="entry name" value="Metal-dep_hydrolase_composite"/>
</dbReference>
<dbReference type="PANTHER" id="PTHR32027:SF9">
    <property type="entry name" value="BLL3847 PROTEIN"/>
    <property type="match status" value="1"/>
</dbReference>
<keyword evidence="3" id="KW-1185">Reference proteome</keyword>
<dbReference type="InterPro" id="IPR052349">
    <property type="entry name" value="Metallo-hydrolase_Enzymes"/>
</dbReference>
<feature type="domain" description="Amidohydrolase 3" evidence="1">
    <location>
        <begin position="176"/>
        <end position="384"/>
    </location>
</feature>
<gene>
    <name evidence="2" type="ORF">FOE78_19260</name>
</gene>
<dbReference type="AlphaFoldDB" id="A0A516Q2Z6"/>
<dbReference type="Gene3D" id="3.20.20.140">
    <property type="entry name" value="Metal-dependent hydrolases"/>
    <property type="match status" value="1"/>
</dbReference>